<accession>A0A401GZB7</accession>
<proteinExistence type="predicted"/>
<protein>
    <submittedName>
        <fullName evidence="2">Uncharacterized protein</fullName>
    </submittedName>
</protein>
<keyword evidence="3" id="KW-1185">Reference proteome</keyword>
<comment type="caution">
    <text evidence="2">The sequence shown here is derived from an EMBL/GenBank/DDBJ whole genome shotgun (WGS) entry which is preliminary data.</text>
</comment>
<sequence length="153" mass="16492">MYANSSSAPSRDGPNEFAVDEPCEGGRAFTSLSQLWDMSRRSGGQAVVVVLSFLTSWCPALGRAKRSSGEGCVTRSLRPVSEASEEHAMAADASVLQRTSRLTFSGLSSLCETRFRLLSCCVGRRIFGSFCSSRTHDALAATCRREVGNLVLM</sequence>
<evidence type="ECO:0000256" key="1">
    <source>
        <dbReference type="SAM" id="MobiDB-lite"/>
    </source>
</evidence>
<dbReference type="AlphaFoldDB" id="A0A401GZB7"/>
<dbReference type="EMBL" id="BFAD01000011">
    <property type="protein sequence ID" value="GBE87490.1"/>
    <property type="molecule type" value="Genomic_DNA"/>
</dbReference>
<name>A0A401GZB7_9APHY</name>
<dbReference type="RefSeq" id="XP_027618403.1">
    <property type="nucleotide sequence ID" value="XM_027762602.1"/>
</dbReference>
<dbReference type="GeneID" id="38784407"/>
<gene>
    <name evidence="2" type="ORF">SCP_1101670</name>
</gene>
<reference evidence="2 3" key="1">
    <citation type="journal article" date="2018" name="Sci. Rep.">
        <title>Genome sequence of the cauliflower mushroom Sparassis crispa (Hanabiratake) and its association with beneficial usage.</title>
        <authorList>
            <person name="Kiyama R."/>
            <person name="Furutani Y."/>
            <person name="Kawaguchi K."/>
            <person name="Nakanishi T."/>
        </authorList>
    </citation>
    <scope>NUCLEOTIDE SEQUENCE [LARGE SCALE GENOMIC DNA]</scope>
</reference>
<evidence type="ECO:0000313" key="3">
    <source>
        <dbReference type="Proteomes" id="UP000287166"/>
    </source>
</evidence>
<dbReference type="InParanoid" id="A0A401GZB7"/>
<organism evidence="2 3">
    <name type="scientific">Sparassis crispa</name>
    <dbReference type="NCBI Taxonomy" id="139825"/>
    <lineage>
        <taxon>Eukaryota</taxon>
        <taxon>Fungi</taxon>
        <taxon>Dikarya</taxon>
        <taxon>Basidiomycota</taxon>
        <taxon>Agaricomycotina</taxon>
        <taxon>Agaricomycetes</taxon>
        <taxon>Polyporales</taxon>
        <taxon>Sparassidaceae</taxon>
        <taxon>Sparassis</taxon>
    </lineage>
</organism>
<dbReference type="Proteomes" id="UP000287166">
    <property type="component" value="Unassembled WGS sequence"/>
</dbReference>
<evidence type="ECO:0000313" key="2">
    <source>
        <dbReference type="EMBL" id="GBE87490.1"/>
    </source>
</evidence>
<feature type="region of interest" description="Disordered" evidence="1">
    <location>
        <begin position="1"/>
        <end position="22"/>
    </location>
</feature>